<dbReference type="EMBL" id="LAZR01017305">
    <property type="protein sequence ID" value="KKM00974.1"/>
    <property type="molecule type" value="Genomic_DNA"/>
</dbReference>
<protein>
    <recommendedName>
        <fullName evidence="2">Terminase large subunit gp17-like C-terminal domain-containing protein</fullName>
    </recommendedName>
</protein>
<name>A0A0F9GQA4_9ZZZZ</name>
<sequence length="279" mass="32701">MSKEDLEQLWWKNERERIQTDLFYLCTEYLGYADLNKSLHGPICDRLLFWEDVLILLPRGHLKSSLITIGKVIQFVLINQNVRIKIVNASYNKATEFLAEIKQHLQDERFVNLFPEILFENPAGESDSWSVNKINVKRTCIVPGATIEIMGIMTGNIGKHCDIIVFDDLHDDKNTKTAELIAIVKQRYRLYLSVLEPRGLRINVGTRWKKEDQYGDLIKSGIKCIRREDIEDGRVIFPEKFDEDILKAIKVELGSHFYYLQYKNRVMSDEDVHFKAEWF</sequence>
<gene>
    <name evidence="1" type="ORF">LCGC14_1799100</name>
</gene>
<accession>A0A0F9GQA4</accession>
<organism evidence="1">
    <name type="scientific">marine sediment metagenome</name>
    <dbReference type="NCBI Taxonomy" id="412755"/>
    <lineage>
        <taxon>unclassified sequences</taxon>
        <taxon>metagenomes</taxon>
        <taxon>ecological metagenomes</taxon>
    </lineage>
</organism>
<feature type="non-terminal residue" evidence="1">
    <location>
        <position position="279"/>
    </location>
</feature>
<evidence type="ECO:0008006" key="2">
    <source>
        <dbReference type="Google" id="ProtNLM"/>
    </source>
</evidence>
<dbReference type="AlphaFoldDB" id="A0A0F9GQA4"/>
<comment type="caution">
    <text evidence="1">The sequence shown here is derived from an EMBL/GenBank/DDBJ whole genome shotgun (WGS) entry which is preliminary data.</text>
</comment>
<evidence type="ECO:0000313" key="1">
    <source>
        <dbReference type="EMBL" id="KKM00974.1"/>
    </source>
</evidence>
<dbReference type="Gene3D" id="3.40.50.300">
    <property type="entry name" value="P-loop containing nucleotide triphosphate hydrolases"/>
    <property type="match status" value="1"/>
</dbReference>
<dbReference type="InterPro" id="IPR027417">
    <property type="entry name" value="P-loop_NTPase"/>
</dbReference>
<proteinExistence type="predicted"/>
<reference evidence="1" key="1">
    <citation type="journal article" date="2015" name="Nature">
        <title>Complex archaea that bridge the gap between prokaryotes and eukaryotes.</title>
        <authorList>
            <person name="Spang A."/>
            <person name="Saw J.H."/>
            <person name="Jorgensen S.L."/>
            <person name="Zaremba-Niedzwiedzka K."/>
            <person name="Martijn J."/>
            <person name="Lind A.E."/>
            <person name="van Eijk R."/>
            <person name="Schleper C."/>
            <person name="Guy L."/>
            <person name="Ettema T.J."/>
        </authorList>
    </citation>
    <scope>NUCLEOTIDE SEQUENCE</scope>
</reference>